<dbReference type="PANTHER" id="PTHR11556">
    <property type="entry name" value="FRUCTOSE-1,6-BISPHOSPHATASE-RELATED"/>
    <property type="match status" value="1"/>
</dbReference>
<dbReference type="PRINTS" id="PR01958">
    <property type="entry name" value="S17BPHPHTASE"/>
</dbReference>
<evidence type="ECO:0000256" key="1">
    <source>
        <dbReference type="ARBA" id="ARBA00010941"/>
    </source>
</evidence>
<feature type="binding site" evidence="7">
    <location>
        <position position="88"/>
    </location>
    <ligand>
        <name>Mg(2+)</name>
        <dbReference type="ChEBI" id="CHEBI:18420"/>
        <label>1</label>
    </ligand>
</feature>
<feature type="binding site" evidence="7">
    <location>
        <position position="232"/>
    </location>
    <ligand>
        <name>Mg(2+)</name>
        <dbReference type="ChEBI" id="CHEBI:18420"/>
        <label>2</label>
    </ligand>
</feature>
<dbReference type="HAMAP" id="MF_01855">
    <property type="entry name" value="FBPase_class1"/>
    <property type="match status" value="1"/>
</dbReference>
<dbReference type="GO" id="GO:0000287">
    <property type="term" value="F:magnesium ion binding"/>
    <property type="evidence" value="ECO:0007669"/>
    <property type="project" value="UniProtKB-UniRule"/>
</dbReference>
<evidence type="ECO:0000256" key="5">
    <source>
        <dbReference type="ARBA" id="ARBA00023277"/>
    </source>
</evidence>
<comment type="similarity">
    <text evidence="1 7">Belongs to the FBPase class 1 family.</text>
</comment>
<dbReference type="GO" id="GO:0005737">
    <property type="term" value="C:cytoplasm"/>
    <property type="evidence" value="ECO:0007669"/>
    <property type="project" value="UniProtKB-SubCell"/>
</dbReference>
<dbReference type="Pfam" id="PF00316">
    <property type="entry name" value="FBPase"/>
    <property type="match status" value="1"/>
</dbReference>
<dbReference type="GO" id="GO:0006094">
    <property type="term" value="P:gluconeogenesis"/>
    <property type="evidence" value="ECO:0007669"/>
    <property type="project" value="UniProtKB-UniRule"/>
</dbReference>
<dbReference type="NCBIfam" id="NF006786">
    <property type="entry name" value="PRK09293.3-3"/>
    <property type="match status" value="1"/>
</dbReference>
<dbReference type="InterPro" id="IPR033391">
    <property type="entry name" value="FBPase_N"/>
</dbReference>
<comment type="subunit">
    <text evidence="7">Homotetramer.</text>
</comment>
<accession>A0ABD5VAH8</accession>
<feature type="binding site" evidence="7">
    <location>
        <position position="86"/>
    </location>
    <ligand>
        <name>Mg(2+)</name>
        <dbReference type="ChEBI" id="CHEBI:18420"/>
        <label>2</label>
    </ligand>
</feature>
<evidence type="ECO:0000313" key="11">
    <source>
        <dbReference type="Proteomes" id="UP001596312"/>
    </source>
</evidence>
<keyword evidence="4 7" id="KW-0460">Magnesium</keyword>
<keyword evidence="5 7" id="KW-0119">Carbohydrate metabolism</keyword>
<gene>
    <name evidence="7" type="primary">fbp</name>
    <name evidence="10" type="ORF">ACFQGH_13430</name>
</gene>
<dbReference type="AlphaFoldDB" id="A0ABD5VAH8"/>
<feature type="domain" description="Fructose-1-6-bisphosphatase class I N-terminal" evidence="8">
    <location>
        <begin position="32"/>
        <end position="145"/>
    </location>
</feature>
<feature type="binding site" evidence="7">
    <location>
        <begin position="89"/>
        <end position="92"/>
    </location>
    <ligand>
        <name>substrate</name>
    </ligand>
</feature>
<proteinExistence type="inferred from homology"/>
<evidence type="ECO:0000259" key="9">
    <source>
        <dbReference type="Pfam" id="PF18913"/>
    </source>
</evidence>
<comment type="cofactor">
    <cofactor evidence="7">
        <name>Mg(2+)</name>
        <dbReference type="ChEBI" id="CHEBI:18420"/>
    </cofactor>
    <text evidence="7">Binds 2 magnesium ions per subunit.</text>
</comment>
<name>A0ABD5VAH8_9EURY</name>
<dbReference type="SUPFAM" id="SSF56655">
    <property type="entry name" value="Carbohydrate phosphatase"/>
    <property type="match status" value="1"/>
</dbReference>
<dbReference type="Gene3D" id="3.30.540.10">
    <property type="entry name" value="Fructose-1,6-Bisphosphatase, subunit A, domain 1"/>
    <property type="match status" value="1"/>
</dbReference>
<evidence type="ECO:0000259" key="8">
    <source>
        <dbReference type="Pfam" id="PF00316"/>
    </source>
</evidence>
<feature type="binding site" evidence="7">
    <location>
        <position position="89"/>
    </location>
    <ligand>
        <name>Mg(2+)</name>
        <dbReference type="ChEBI" id="CHEBI:18420"/>
        <label>2</label>
    </ligand>
</feature>
<sequence length="284" mass="30225">MDRATVVDEVFETVASTAPEVRAALPGRRTETEDQNPSGELRLAADDYADELLEERLGAISGVGQYASEETQEAVDTGEGLAVAVDPLDGSSNLKPNNTMGTIVGVYDAPLPATGRELVGAAYVLYGPITTMAAAVEGEVTEYVVTDGEREAVREELTLPDEPAIYGFGGRVPDWPDEFAAYAEEIESDESLRLRYGGSMIGDVNQILTYGGVFAYPALESAPEGKLRLQFEGNPVGYIVEAAGGRSSDGERSLLDVEPDDLHGRVPVHVGSTGLIDRLEDALN</sequence>
<dbReference type="InterPro" id="IPR023079">
    <property type="entry name" value="SBPase"/>
</dbReference>
<comment type="catalytic activity">
    <reaction evidence="7">
        <text>beta-D-fructose 1,6-bisphosphate + H2O = beta-D-fructose 6-phosphate + phosphate</text>
        <dbReference type="Rhea" id="RHEA:11064"/>
        <dbReference type="ChEBI" id="CHEBI:15377"/>
        <dbReference type="ChEBI" id="CHEBI:32966"/>
        <dbReference type="ChEBI" id="CHEBI:43474"/>
        <dbReference type="ChEBI" id="CHEBI:57634"/>
        <dbReference type="EC" id="3.1.3.11"/>
    </reaction>
</comment>
<dbReference type="PANTHER" id="PTHR11556:SF35">
    <property type="entry name" value="SEDOHEPTULOSE-1,7-BISPHOSPHATASE, CHLOROPLASTIC"/>
    <property type="match status" value="1"/>
</dbReference>
<keyword evidence="3 7" id="KW-0378">Hydrolase</keyword>
<feature type="binding site" evidence="7">
    <location>
        <position position="226"/>
    </location>
    <ligand>
        <name>substrate</name>
    </ligand>
</feature>
<keyword evidence="2 7" id="KW-0479">Metal-binding</keyword>
<reference evidence="10 11" key="1">
    <citation type="journal article" date="2019" name="Int. J. Syst. Evol. Microbiol.">
        <title>The Global Catalogue of Microorganisms (GCM) 10K type strain sequencing project: providing services to taxonomists for standard genome sequencing and annotation.</title>
        <authorList>
            <consortium name="The Broad Institute Genomics Platform"/>
            <consortium name="The Broad Institute Genome Sequencing Center for Infectious Disease"/>
            <person name="Wu L."/>
            <person name="Ma J."/>
        </authorList>
    </citation>
    <scope>NUCLEOTIDE SEQUENCE [LARGE SCALE GENOMIC DNA]</scope>
    <source>
        <strain evidence="10 11">CGMCC 1.3240</strain>
    </source>
</reference>
<dbReference type="Proteomes" id="UP001596312">
    <property type="component" value="Unassembled WGS sequence"/>
</dbReference>
<dbReference type="GO" id="GO:0042132">
    <property type="term" value="F:fructose 1,6-bisphosphate 1-phosphatase activity"/>
    <property type="evidence" value="ECO:0007669"/>
    <property type="project" value="UniProtKB-UniRule"/>
</dbReference>
<feature type="binding site" evidence="7">
    <location>
        <position position="69"/>
    </location>
    <ligand>
        <name>Mg(2+)</name>
        <dbReference type="ChEBI" id="CHEBI:18420"/>
        <label>1</label>
    </ligand>
</feature>
<evidence type="ECO:0000256" key="6">
    <source>
        <dbReference type="ARBA" id="ARBA00024331"/>
    </source>
</evidence>
<comment type="subcellular location">
    <subcellularLocation>
        <location evidence="7">Cytoplasm</location>
    </subcellularLocation>
</comment>
<feature type="domain" description="Fructose-1-6-bisphosphatase class 1 C-terminal" evidence="9">
    <location>
        <begin position="159"/>
        <end position="283"/>
    </location>
</feature>
<feature type="binding site" evidence="7">
    <location>
        <position position="86"/>
    </location>
    <ligand>
        <name>Mg(2+)</name>
        <dbReference type="ChEBI" id="CHEBI:18420"/>
        <label>1</label>
    </ligand>
</feature>
<evidence type="ECO:0000256" key="7">
    <source>
        <dbReference type="HAMAP-Rule" id="MF_01855"/>
    </source>
</evidence>
<evidence type="ECO:0000256" key="3">
    <source>
        <dbReference type="ARBA" id="ARBA00022801"/>
    </source>
</evidence>
<comment type="caution">
    <text evidence="10">The sequence shown here is derived from an EMBL/GenBank/DDBJ whole genome shotgun (WGS) entry which is preliminary data.</text>
</comment>
<comment type="pathway">
    <text evidence="6">Carbohydrate biosynthesis.</text>
</comment>
<dbReference type="PIRSF" id="PIRSF000904">
    <property type="entry name" value="FBPtase_SBPase"/>
    <property type="match status" value="1"/>
</dbReference>
<comment type="caution">
    <text evidence="7">Lacks conserved residue(s) required for the propagation of feature annotation.</text>
</comment>
<evidence type="ECO:0000256" key="2">
    <source>
        <dbReference type="ARBA" id="ARBA00022723"/>
    </source>
</evidence>
<feature type="binding site" evidence="7">
    <location>
        <position position="196"/>
    </location>
    <ligand>
        <name>substrate</name>
    </ligand>
</feature>
<evidence type="ECO:0000256" key="4">
    <source>
        <dbReference type="ARBA" id="ARBA00022842"/>
    </source>
</evidence>
<dbReference type="Gene3D" id="3.40.190.80">
    <property type="match status" value="1"/>
</dbReference>
<organism evidence="10 11">
    <name type="scientific">Halalkalicoccus tibetensis</name>
    <dbReference type="NCBI Taxonomy" id="175632"/>
    <lineage>
        <taxon>Archaea</taxon>
        <taxon>Methanobacteriati</taxon>
        <taxon>Methanobacteriota</taxon>
        <taxon>Stenosarchaea group</taxon>
        <taxon>Halobacteria</taxon>
        <taxon>Halobacteriales</taxon>
        <taxon>Halococcaceae</taxon>
        <taxon>Halalkalicoccus</taxon>
    </lineage>
</organism>
<dbReference type="EMBL" id="JBHSXQ010000004">
    <property type="protein sequence ID" value="MFC6906195.1"/>
    <property type="molecule type" value="Genomic_DNA"/>
</dbReference>
<protein>
    <recommendedName>
        <fullName evidence="7">Fructose-1,6-bisphosphatase class 1</fullName>
        <shortName evidence="7">FBPase class 1</shortName>
        <ecNumber evidence="7">3.1.3.11</ecNumber>
    </recommendedName>
    <alternativeName>
        <fullName evidence="7">D-fructose-1,6-bisphosphate 1-phosphohydrolase class 1</fullName>
    </alternativeName>
</protein>
<dbReference type="RefSeq" id="WP_340604751.1">
    <property type="nucleotide sequence ID" value="NZ_JBBMXV010000004.1"/>
</dbReference>
<dbReference type="Pfam" id="PF18913">
    <property type="entry name" value="FBPase_C"/>
    <property type="match status" value="1"/>
</dbReference>
<dbReference type="InterPro" id="IPR044015">
    <property type="entry name" value="FBPase_C_dom"/>
</dbReference>
<dbReference type="EC" id="3.1.3.11" evidence="7"/>
<keyword evidence="11" id="KW-1185">Reference proteome</keyword>
<evidence type="ECO:0000313" key="10">
    <source>
        <dbReference type="EMBL" id="MFC6906195.1"/>
    </source>
</evidence>
<dbReference type="InterPro" id="IPR000146">
    <property type="entry name" value="FBPase_class-1"/>
</dbReference>
<keyword evidence="7" id="KW-0963">Cytoplasm</keyword>